<organism evidence="2 3">
    <name type="scientific">Escherichia coli</name>
    <dbReference type="NCBI Taxonomy" id="562"/>
    <lineage>
        <taxon>Bacteria</taxon>
        <taxon>Pseudomonadati</taxon>
        <taxon>Pseudomonadota</taxon>
        <taxon>Gammaproteobacteria</taxon>
        <taxon>Enterobacterales</taxon>
        <taxon>Enterobacteriaceae</taxon>
        <taxon>Escherichia</taxon>
    </lineage>
</organism>
<gene>
    <name evidence="2" type="ORF">BvCmsKKP061_01323</name>
</gene>
<keyword evidence="1" id="KW-1133">Transmembrane helix</keyword>
<keyword evidence="1" id="KW-0472">Membrane</keyword>
<protein>
    <recommendedName>
        <fullName evidence="4">Inner membrane protein</fullName>
    </recommendedName>
</protein>
<dbReference type="RefSeq" id="WP_038813297.1">
    <property type="nucleotide sequence ID" value="NZ_BFXY01000043.1"/>
</dbReference>
<sequence length="180" mass="20063">MRNSKVQLVSILRQVSLSLNTEPLRQFISLREIAEEMDNVAARLSGGKWVTPAQIYELCAQLWMARMKAVEVYGRHSDVVMSLERQIDLLEAAGNVLKQRWFYRPWGSSKASVMLTGIVVIPVFLVLSGLLSAGYPGLLCITVSGCYFSGIAAFSLQAKDPVGLCWSVFSFILLYLLLKK</sequence>
<name>A0A4T9DEQ8_ECOLX</name>
<evidence type="ECO:0000313" key="3">
    <source>
        <dbReference type="Proteomes" id="UP000303027"/>
    </source>
</evidence>
<keyword evidence="1" id="KW-0812">Transmembrane</keyword>
<feature type="transmembrane region" description="Helical" evidence="1">
    <location>
        <begin position="138"/>
        <end position="155"/>
    </location>
</feature>
<feature type="transmembrane region" description="Helical" evidence="1">
    <location>
        <begin position="161"/>
        <end position="178"/>
    </location>
</feature>
<dbReference type="AlphaFoldDB" id="A0A4T9DEQ8"/>
<dbReference type="EMBL" id="BFXY01000043">
    <property type="protein sequence ID" value="GDH34860.1"/>
    <property type="molecule type" value="Genomic_DNA"/>
</dbReference>
<dbReference type="Proteomes" id="UP000303027">
    <property type="component" value="Unassembled WGS sequence"/>
</dbReference>
<evidence type="ECO:0000313" key="2">
    <source>
        <dbReference type="EMBL" id="GDH34860.1"/>
    </source>
</evidence>
<comment type="caution">
    <text evidence="2">The sequence shown here is derived from an EMBL/GenBank/DDBJ whole genome shotgun (WGS) entry which is preliminary data.</text>
</comment>
<proteinExistence type="predicted"/>
<reference evidence="2 3" key="1">
    <citation type="submission" date="2018-04" db="EMBL/GenBank/DDBJ databases">
        <title>Large scale genomics of bovine and human commensal E. coli to reveal the emerging process of EHEC.</title>
        <authorList>
            <person name="Arimizu Y."/>
            <person name="Ogura Y."/>
        </authorList>
    </citation>
    <scope>NUCLEOTIDE SEQUENCE [LARGE SCALE GENOMIC DNA]</scope>
    <source>
        <strain evidence="2 3">KK-P061</strain>
    </source>
</reference>
<evidence type="ECO:0008006" key="4">
    <source>
        <dbReference type="Google" id="ProtNLM"/>
    </source>
</evidence>
<feature type="transmembrane region" description="Helical" evidence="1">
    <location>
        <begin position="111"/>
        <end position="131"/>
    </location>
</feature>
<accession>A0A4T9DEQ8</accession>
<evidence type="ECO:0000256" key="1">
    <source>
        <dbReference type="SAM" id="Phobius"/>
    </source>
</evidence>